<dbReference type="PANTHER" id="PTHR46111:SF1">
    <property type="entry name" value="RIBOSOMAL RNA SMALL SUBUNIT METHYLTRANSFERASE I"/>
    <property type="match status" value="1"/>
</dbReference>
<keyword evidence="5 6" id="KW-0949">S-adenosyl-L-methionine</keyword>
<dbReference type="InterPro" id="IPR014776">
    <property type="entry name" value="4pyrrole_Mease_sub2"/>
</dbReference>
<proteinExistence type="inferred from homology"/>
<evidence type="ECO:0000313" key="8">
    <source>
        <dbReference type="EMBL" id="SEM28402.1"/>
    </source>
</evidence>
<dbReference type="SUPFAM" id="SSF53790">
    <property type="entry name" value="Tetrapyrrole methylase"/>
    <property type="match status" value="1"/>
</dbReference>
<dbReference type="OrthoDB" id="9809084at2"/>
<keyword evidence="2 6" id="KW-0698">rRNA processing</keyword>
<dbReference type="Gene3D" id="3.40.1010.10">
    <property type="entry name" value="Cobalt-precorrin-4 Transmethylase, Domain 1"/>
    <property type="match status" value="1"/>
</dbReference>
<dbReference type="GO" id="GO:0005737">
    <property type="term" value="C:cytoplasm"/>
    <property type="evidence" value="ECO:0007669"/>
    <property type="project" value="UniProtKB-SubCell"/>
</dbReference>
<dbReference type="GO" id="GO:0070677">
    <property type="term" value="F:rRNA (cytosine-2'-O-)-methyltransferase activity"/>
    <property type="evidence" value="ECO:0007669"/>
    <property type="project" value="UniProtKB-UniRule"/>
</dbReference>
<keyword evidence="3 6" id="KW-0489">Methyltransferase</keyword>
<dbReference type="InterPro" id="IPR018063">
    <property type="entry name" value="SAM_MeTrfase_RsmI_CS"/>
</dbReference>
<evidence type="ECO:0000256" key="2">
    <source>
        <dbReference type="ARBA" id="ARBA00022552"/>
    </source>
</evidence>
<dbReference type="Gene3D" id="3.30.950.10">
    <property type="entry name" value="Methyltransferase, Cobalt-precorrin-4 Transmethylase, Domain 2"/>
    <property type="match status" value="1"/>
</dbReference>
<keyword evidence="4 6" id="KW-0808">Transferase</keyword>
<dbReference type="InterPro" id="IPR000878">
    <property type="entry name" value="4pyrrol_Mease"/>
</dbReference>
<dbReference type="InterPro" id="IPR035996">
    <property type="entry name" value="4pyrrol_Methylase_sf"/>
</dbReference>
<gene>
    <name evidence="6" type="primary">rsmI</name>
    <name evidence="8" type="ORF">SAMN04489760_10942</name>
</gene>
<dbReference type="InterPro" id="IPR008189">
    <property type="entry name" value="rRNA_ssu_MeTfrase_I"/>
</dbReference>
<sequence length="290" mass="32566">MQESGKLYVVATPIGNLEDITLRAIRVLKEVALVAAEDTRRTRKLFEAYSISTPLISLYEHNEFRKSQMLIDRLREGIDVAYVSDAGTPGISDPGFVLIRQALGNKIRVIPVPGVSACITALCISGIPMDSFVFMGFLPSKGSRRKDLLVSLKDESKTMIFYEAPHRLVVSLEDICSVLGDREMVIARELTKLHEEILRGRVQDLLPVLREKRIKGEITLVIEGQEPAARIWSDEEVRSLCFRYRKETGFSDRDVVDRIVEETGISRKRVYSIVVAALSTEAGLDRQDIS</sequence>
<keyword evidence="1 6" id="KW-0963">Cytoplasm</keyword>
<dbReference type="NCBIfam" id="TIGR00096">
    <property type="entry name" value="16S rRNA (cytidine(1402)-2'-O)-methyltransferase"/>
    <property type="match status" value="1"/>
</dbReference>
<evidence type="ECO:0000256" key="5">
    <source>
        <dbReference type="ARBA" id="ARBA00022691"/>
    </source>
</evidence>
<evidence type="ECO:0000256" key="4">
    <source>
        <dbReference type="ARBA" id="ARBA00022679"/>
    </source>
</evidence>
<reference evidence="8 9" key="1">
    <citation type="submission" date="2016-10" db="EMBL/GenBank/DDBJ databases">
        <authorList>
            <person name="de Groot N.N."/>
        </authorList>
    </citation>
    <scope>NUCLEOTIDE SEQUENCE [LARGE SCALE GENOMIC DNA]</scope>
    <source>
        <strain evidence="8 9">DSM 8423</strain>
    </source>
</reference>
<dbReference type="FunFam" id="3.30.950.10:FF:000002">
    <property type="entry name" value="Ribosomal RNA small subunit methyltransferase I"/>
    <property type="match status" value="1"/>
</dbReference>
<dbReference type="RefSeq" id="WP_093883164.1">
    <property type="nucleotide sequence ID" value="NZ_FOBS01000009.1"/>
</dbReference>
<name>A0A1H7X3F4_9BACT</name>
<evidence type="ECO:0000259" key="7">
    <source>
        <dbReference type="Pfam" id="PF00590"/>
    </source>
</evidence>
<comment type="catalytic activity">
    <reaction evidence="6">
        <text>cytidine(1402) in 16S rRNA + S-adenosyl-L-methionine = 2'-O-methylcytidine(1402) in 16S rRNA + S-adenosyl-L-homocysteine + H(+)</text>
        <dbReference type="Rhea" id="RHEA:42924"/>
        <dbReference type="Rhea" id="RHEA-COMP:10285"/>
        <dbReference type="Rhea" id="RHEA-COMP:10286"/>
        <dbReference type="ChEBI" id="CHEBI:15378"/>
        <dbReference type="ChEBI" id="CHEBI:57856"/>
        <dbReference type="ChEBI" id="CHEBI:59789"/>
        <dbReference type="ChEBI" id="CHEBI:74495"/>
        <dbReference type="ChEBI" id="CHEBI:82748"/>
        <dbReference type="EC" id="2.1.1.198"/>
    </reaction>
</comment>
<dbReference type="Proteomes" id="UP000198744">
    <property type="component" value="Unassembled WGS sequence"/>
</dbReference>
<dbReference type="FunFam" id="3.40.1010.10:FF:000007">
    <property type="entry name" value="Ribosomal RNA small subunit methyltransferase I"/>
    <property type="match status" value="1"/>
</dbReference>
<keyword evidence="9" id="KW-1185">Reference proteome</keyword>
<comment type="subcellular location">
    <subcellularLocation>
        <location evidence="6">Cytoplasm</location>
    </subcellularLocation>
</comment>
<dbReference type="STRING" id="43775.SAMN04489760_10942"/>
<protein>
    <recommendedName>
        <fullName evidence="6">Ribosomal RNA small subunit methyltransferase I</fullName>
        <ecNumber evidence="6">2.1.1.198</ecNumber>
    </recommendedName>
    <alternativeName>
        <fullName evidence="6">16S rRNA 2'-O-ribose C1402 methyltransferase</fullName>
    </alternativeName>
    <alternativeName>
        <fullName evidence="6">rRNA (cytidine-2'-O-)-methyltransferase RsmI</fullName>
    </alternativeName>
</protein>
<dbReference type="EC" id="2.1.1.198" evidence="6"/>
<dbReference type="PIRSF" id="PIRSF005917">
    <property type="entry name" value="MTase_YraL"/>
    <property type="match status" value="1"/>
</dbReference>
<feature type="domain" description="Tetrapyrrole methylase" evidence="7">
    <location>
        <begin position="6"/>
        <end position="205"/>
    </location>
</feature>
<dbReference type="PROSITE" id="PS01296">
    <property type="entry name" value="RSMI"/>
    <property type="match status" value="1"/>
</dbReference>
<evidence type="ECO:0000256" key="6">
    <source>
        <dbReference type="HAMAP-Rule" id="MF_01877"/>
    </source>
</evidence>
<dbReference type="EMBL" id="FOBS01000009">
    <property type="protein sequence ID" value="SEM28402.1"/>
    <property type="molecule type" value="Genomic_DNA"/>
</dbReference>
<dbReference type="InterPro" id="IPR014777">
    <property type="entry name" value="4pyrrole_Mease_sub1"/>
</dbReference>
<dbReference type="AlphaFoldDB" id="A0A1H7X3F4"/>
<evidence type="ECO:0000256" key="1">
    <source>
        <dbReference type="ARBA" id="ARBA00022490"/>
    </source>
</evidence>
<dbReference type="CDD" id="cd11648">
    <property type="entry name" value="RsmI"/>
    <property type="match status" value="1"/>
</dbReference>
<dbReference type="PANTHER" id="PTHR46111">
    <property type="entry name" value="RIBOSOMAL RNA SMALL SUBUNIT METHYLTRANSFERASE I"/>
    <property type="match status" value="1"/>
</dbReference>
<accession>A0A1H7X3F4</accession>
<evidence type="ECO:0000313" key="9">
    <source>
        <dbReference type="Proteomes" id="UP000198744"/>
    </source>
</evidence>
<evidence type="ECO:0000256" key="3">
    <source>
        <dbReference type="ARBA" id="ARBA00022603"/>
    </source>
</evidence>
<dbReference type="Pfam" id="PF00590">
    <property type="entry name" value="TP_methylase"/>
    <property type="match status" value="1"/>
</dbReference>
<comment type="function">
    <text evidence="6">Catalyzes the 2'-O-methylation of the ribose of cytidine 1402 (C1402) in 16S rRNA.</text>
</comment>
<dbReference type="HAMAP" id="MF_01877">
    <property type="entry name" value="16SrRNA_methyltr_I"/>
    <property type="match status" value="1"/>
</dbReference>
<comment type="similarity">
    <text evidence="6">Belongs to the methyltransferase superfamily. RsmI family.</text>
</comment>
<organism evidence="8 9">
    <name type="scientific">Syntrophus gentianae</name>
    <dbReference type="NCBI Taxonomy" id="43775"/>
    <lineage>
        <taxon>Bacteria</taxon>
        <taxon>Pseudomonadati</taxon>
        <taxon>Thermodesulfobacteriota</taxon>
        <taxon>Syntrophia</taxon>
        <taxon>Syntrophales</taxon>
        <taxon>Syntrophaceae</taxon>
        <taxon>Syntrophus</taxon>
    </lineage>
</organism>